<feature type="compositionally biased region" description="Basic and acidic residues" evidence="1">
    <location>
        <begin position="85"/>
        <end position="96"/>
    </location>
</feature>
<feature type="compositionally biased region" description="Polar residues" evidence="1">
    <location>
        <begin position="186"/>
        <end position="206"/>
    </location>
</feature>
<feature type="region of interest" description="Disordered" evidence="1">
    <location>
        <begin position="659"/>
        <end position="692"/>
    </location>
</feature>
<dbReference type="EMBL" id="BMDY01000004">
    <property type="protein sequence ID" value="GGA98502.1"/>
    <property type="molecule type" value="Genomic_DNA"/>
</dbReference>
<keyword evidence="3" id="KW-0969">Cilium</keyword>
<evidence type="ECO:0000313" key="4">
    <source>
        <dbReference type="Proteomes" id="UP000651977"/>
    </source>
</evidence>
<evidence type="ECO:0000313" key="3">
    <source>
        <dbReference type="EMBL" id="GGA98502.1"/>
    </source>
</evidence>
<reference evidence="4" key="1">
    <citation type="journal article" date="2019" name="Int. J. Syst. Evol. Microbiol.">
        <title>The Global Catalogue of Microorganisms (GCM) 10K type strain sequencing project: providing services to taxonomists for standard genome sequencing and annotation.</title>
        <authorList>
            <consortium name="The Broad Institute Genomics Platform"/>
            <consortium name="The Broad Institute Genome Sequencing Center for Infectious Disease"/>
            <person name="Wu L."/>
            <person name="Ma J."/>
        </authorList>
    </citation>
    <scope>NUCLEOTIDE SEQUENCE [LARGE SCALE GENOMIC DNA]</scope>
    <source>
        <strain evidence="4">CGMCC 1.10131</strain>
    </source>
</reference>
<feature type="compositionally biased region" description="Polar residues" evidence="1">
    <location>
        <begin position="460"/>
        <end position="485"/>
    </location>
</feature>
<name>A0ABQ1I0Z2_9ALTE</name>
<protein>
    <submittedName>
        <fullName evidence="3">Flagellar hook-length control protein FliK</fullName>
    </submittedName>
</protein>
<dbReference type="CDD" id="cd17470">
    <property type="entry name" value="T3SS_Flik_C"/>
    <property type="match status" value="1"/>
</dbReference>
<feature type="domain" description="Flagellar hook-length control protein-like C-terminal" evidence="2">
    <location>
        <begin position="586"/>
        <end position="667"/>
    </location>
</feature>
<evidence type="ECO:0000256" key="1">
    <source>
        <dbReference type="SAM" id="MobiDB-lite"/>
    </source>
</evidence>
<feature type="compositionally biased region" description="Low complexity" evidence="1">
    <location>
        <begin position="168"/>
        <end position="179"/>
    </location>
</feature>
<organism evidence="3 4">
    <name type="scientific">Agarivorans gilvus</name>
    <dbReference type="NCBI Taxonomy" id="680279"/>
    <lineage>
        <taxon>Bacteria</taxon>
        <taxon>Pseudomonadati</taxon>
        <taxon>Pseudomonadota</taxon>
        <taxon>Gammaproteobacteria</taxon>
        <taxon>Alteromonadales</taxon>
        <taxon>Alteromonadaceae</taxon>
        <taxon>Agarivorans</taxon>
    </lineage>
</organism>
<feature type="compositionally biased region" description="Polar residues" evidence="1">
    <location>
        <begin position="141"/>
        <end position="155"/>
    </location>
</feature>
<keyword evidence="3" id="KW-0282">Flagellum</keyword>
<dbReference type="Gene3D" id="3.30.750.140">
    <property type="match status" value="1"/>
</dbReference>
<feature type="compositionally biased region" description="Basic and acidic residues" evidence="1">
    <location>
        <begin position="385"/>
        <end position="395"/>
    </location>
</feature>
<keyword evidence="4" id="KW-1185">Reference proteome</keyword>
<dbReference type="PANTHER" id="PTHR37533">
    <property type="entry name" value="FLAGELLAR HOOK-LENGTH CONTROL PROTEIN"/>
    <property type="match status" value="1"/>
</dbReference>
<keyword evidence="3" id="KW-0966">Cell projection</keyword>
<comment type="caution">
    <text evidence="3">The sequence shown here is derived from an EMBL/GenBank/DDBJ whole genome shotgun (WGS) entry which is preliminary data.</text>
</comment>
<gene>
    <name evidence="3" type="ORF">GCM10007414_09390</name>
</gene>
<feature type="compositionally biased region" description="Low complexity" evidence="1">
    <location>
        <begin position="663"/>
        <end position="682"/>
    </location>
</feature>
<dbReference type="Proteomes" id="UP000651977">
    <property type="component" value="Unassembled WGS sequence"/>
</dbReference>
<feature type="compositionally biased region" description="Polar residues" evidence="1">
    <location>
        <begin position="279"/>
        <end position="306"/>
    </location>
</feature>
<dbReference type="InterPro" id="IPR052563">
    <property type="entry name" value="FliK"/>
</dbReference>
<accession>A0ABQ1I0Z2</accession>
<dbReference type="Pfam" id="PF02120">
    <property type="entry name" value="Flg_hook"/>
    <property type="match status" value="1"/>
</dbReference>
<dbReference type="RefSeq" id="WP_055732205.1">
    <property type="nucleotide sequence ID" value="NZ_BMDY01000004.1"/>
</dbReference>
<feature type="compositionally biased region" description="Polar residues" evidence="1">
    <location>
        <begin position="370"/>
        <end position="384"/>
    </location>
</feature>
<feature type="compositionally biased region" description="Low complexity" evidence="1">
    <location>
        <begin position="506"/>
        <end position="526"/>
    </location>
</feature>
<sequence length="715" mass="75187">MEFLLTDSANSSPLGSLANAAVKPSAKAEDFAHLVKDLQAMPRAAKAVGLAVEKQMLRPDSATEEPGEPANPLELLKQLDNAKQIAEEISKSKEDAQSAQAELDDSTAEPSPESLDVGEDQQQDAEQALAPEAKHDKSESARQSPETGSQPQAEQSGRDLPPKQGGIASSASNASSTPSDAEHETAQSTSKATATNTQQDLANNAAKSADVQAAQTAKSKQAELELANNVGSSKQAETHDQSEQIAAQRVVKSEAVNAEKGLSGANVTAQPEDAAKQKAATQILSEKSQVTDKAQASDKTQVTDKIQVTDKANEAGAKLDGSKSASAPTVTEAEKSHQAAKTAVNSEQKPLATEPAKAAQASATSKQAHSEQGSQSATVSGSELSRNEAETDKSGPKSTPTLAEAKTAAPSATRGVNDAAAAKTQVEQQASNEAGVKLVSEQANSNEHAARLASEAKPSAPQSSPTTAKNTGVQAPSATDKSAVNQAAFEAMSQQSDQQDNHEQPEQQTQGHTQHGLQAAEAARQPEAASLFRAASGLDGLNRTESHHQELGLKQAQLANQVNDKANVVAERLNPAHYQAPAELNQRVQYMLSQGMQKAEIRLDPAELGSMHVRLQMNQDQQVSVHIQVQNPQAKEALEQTMPRLRDMLQQQGIELGQSQVNQQHSGSASQQGQGQASFSSARAENTQATEDLAEQDLTAVMAKQTNSDGIDYYA</sequence>
<dbReference type="InterPro" id="IPR038610">
    <property type="entry name" value="FliK-like_C_sf"/>
</dbReference>
<feature type="region of interest" description="Disordered" evidence="1">
    <location>
        <begin position="81"/>
        <end position="526"/>
    </location>
</feature>
<dbReference type="InterPro" id="IPR021136">
    <property type="entry name" value="Flagellar_hook_control-like_C"/>
</dbReference>
<proteinExistence type="predicted"/>
<evidence type="ECO:0000259" key="2">
    <source>
        <dbReference type="Pfam" id="PF02120"/>
    </source>
</evidence>
<dbReference type="PANTHER" id="PTHR37533:SF2">
    <property type="entry name" value="FLAGELLAR HOOK-LENGTH CONTROL PROTEIN"/>
    <property type="match status" value="1"/>
</dbReference>
<feature type="compositionally biased region" description="Low complexity" evidence="1">
    <location>
        <begin position="352"/>
        <end position="367"/>
    </location>
</feature>